<keyword evidence="2" id="KW-0378">Hydrolase</keyword>
<gene>
    <name evidence="4" type="ORF">NAES01612_LOCUS1244</name>
</gene>
<dbReference type="GO" id="GO:0006139">
    <property type="term" value="P:nucleobase-containing compound metabolic process"/>
    <property type="evidence" value="ECO:0007669"/>
    <property type="project" value="UniProtKB-ARBA"/>
</dbReference>
<dbReference type="PANTHER" id="PTHR12121">
    <property type="entry name" value="CARBON CATABOLITE REPRESSOR PROTEIN 4"/>
    <property type="match status" value="1"/>
</dbReference>
<dbReference type="InterPro" id="IPR036691">
    <property type="entry name" value="Endo/exonu/phosph_ase_sf"/>
</dbReference>
<proteinExistence type="inferred from homology"/>
<dbReference type="GO" id="GO:0000175">
    <property type="term" value="F:3'-5'-RNA exonuclease activity"/>
    <property type="evidence" value="ECO:0007669"/>
    <property type="project" value="TreeGrafter"/>
</dbReference>
<organism evidence="4">
    <name type="scientific">Paramoeba aestuarina</name>
    <dbReference type="NCBI Taxonomy" id="180227"/>
    <lineage>
        <taxon>Eukaryota</taxon>
        <taxon>Amoebozoa</taxon>
        <taxon>Discosea</taxon>
        <taxon>Flabellinia</taxon>
        <taxon>Dactylopodida</taxon>
        <taxon>Paramoebidae</taxon>
        <taxon>Paramoeba</taxon>
    </lineage>
</organism>
<dbReference type="EMBL" id="HBKR01001941">
    <property type="protein sequence ID" value="CAE2268296.1"/>
    <property type="molecule type" value="Transcribed_RNA"/>
</dbReference>
<dbReference type="Gene3D" id="3.60.10.10">
    <property type="entry name" value="Endonuclease/exonuclease/phosphatase"/>
    <property type="match status" value="1"/>
</dbReference>
<protein>
    <recommendedName>
        <fullName evidence="3">Endonuclease/exonuclease/phosphatase domain-containing protein</fullName>
    </recommendedName>
</protein>
<name>A0A7S4JMM5_9EUKA</name>
<comment type="similarity">
    <text evidence="1">Belongs to the CCR4/nocturin family.</text>
</comment>
<evidence type="ECO:0000256" key="2">
    <source>
        <dbReference type="ARBA" id="ARBA00022801"/>
    </source>
</evidence>
<dbReference type="PANTHER" id="PTHR12121:SF45">
    <property type="entry name" value="NOCTURNIN"/>
    <property type="match status" value="1"/>
</dbReference>
<accession>A0A7S4JMM5</accession>
<evidence type="ECO:0000313" key="4">
    <source>
        <dbReference type="EMBL" id="CAE2268296.1"/>
    </source>
</evidence>
<dbReference type="AlphaFoldDB" id="A0A7S4JMM5"/>
<reference evidence="4" key="1">
    <citation type="submission" date="2021-01" db="EMBL/GenBank/DDBJ databases">
        <authorList>
            <person name="Corre E."/>
            <person name="Pelletier E."/>
            <person name="Niang G."/>
            <person name="Scheremetjew M."/>
            <person name="Finn R."/>
            <person name="Kale V."/>
            <person name="Holt S."/>
            <person name="Cochrane G."/>
            <person name="Meng A."/>
            <person name="Brown T."/>
            <person name="Cohen L."/>
        </authorList>
    </citation>
    <scope>NUCLEOTIDE SEQUENCE</scope>
    <source>
        <strain evidence="4">SoJaBio B1-5/56/2</strain>
    </source>
</reference>
<dbReference type="Pfam" id="PF03372">
    <property type="entry name" value="Exo_endo_phos"/>
    <property type="match status" value="1"/>
</dbReference>
<sequence length="326" mass="37205">MADTEDTEMTDKFSDLLHREWKTFPSSSSSSSSPPFRIMYFNLLASGLGDDQFPDRVDVVRKEKRFPLALREIERWNCDIVCLCECNHFEDFWIKEMTKLGYTQHVRLPKMFSPCEYFGAPPDGSAVFFRPRFNLVNDLSFYFFDKKPMILVVVKDVEGGEGKELAIGVTHLKAFEKNYETRGKEVKEGLGRMEFLAGKRDPKEVPIIFGGDFNEGEGGVVERAVKASKLGLKSSHDTHHPVYTAMDLKATWNVRNKVPGCSPGAFRGLLDYVFYTQEKFNLIGIAEEPNFDDLLTLHKEGKDALGIPNSRYPSDHIAQVCEFQWK</sequence>
<dbReference type="InterPro" id="IPR050410">
    <property type="entry name" value="CCR4/nocturin_mRNA_transcr"/>
</dbReference>
<evidence type="ECO:0000256" key="1">
    <source>
        <dbReference type="ARBA" id="ARBA00010774"/>
    </source>
</evidence>
<dbReference type="InterPro" id="IPR005135">
    <property type="entry name" value="Endo/exonuclease/phosphatase"/>
</dbReference>
<feature type="domain" description="Endonuclease/exonuclease/phosphatase" evidence="3">
    <location>
        <begin position="71"/>
        <end position="316"/>
    </location>
</feature>
<evidence type="ECO:0000259" key="3">
    <source>
        <dbReference type="Pfam" id="PF03372"/>
    </source>
</evidence>
<dbReference type="SUPFAM" id="SSF56219">
    <property type="entry name" value="DNase I-like"/>
    <property type="match status" value="1"/>
</dbReference>